<gene>
    <name evidence="1" type="ORF">H9853_04240</name>
</gene>
<dbReference type="PROSITE" id="PS01332">
    <property type="entry name" value="HTH_RRF2_1"/>
    <property type="match status" value="1"/>
</dbReference>
<dbReference type="PANTHER" id="PTHR33221:SF15">
    <property type="entry name" value="HTH-TYPE TRANSCRIPTIONAL REGULATOR YWGB-RELATED"/>
    <property type="match status" value="1"/>
</dbReference>
<dbReference type="InterPro" id="IPR000944">
    <property type="entry name" value="Tscrpt_reg_Rrf2"/>
</dbReference>
<reference evidence="1" key="1">
    <citation type="journal article" date="2021" name="PeerJ">
        <title>Extensive microbial diversity within the chicken gut microbiome revealed by metagenomics and culture.</title>
        <authorList>
            <person name="Gilroy R."/>
            <person name="Ravi A."/>
            <person name="Getino M."/>
            <person name="Pursley I."/>
            <person name="Horton D.L."/>
            <person name="Alikhan N.F."/>
            <person name="Baker D."/>
            <person name="Gharbi K."/>
            <person name="Hall N."/>
            <person name="Watson M."/>
            <person name="Adriaenssens E.M."/>
            <person name="Foster-Nyarko E."/>
            <person name="Jarju S."/>
            <person name="Secka A."/>
            <person name="Antonio M."/>
            <person name="Oren A."/>
            <person name="Chaudhuri R.R."/>
            <person name="La Ragione R."/>
            <person name="Hildebrand F."/>
            <person name="Pallen M.J."/>
        </authorList>
    </citation>
    <scope>NUCLEOTIDE SEQUENCE</scope>
    <source>
        <strain evidence="1">1719</strain>
    </source>
</reference>
<sequence>MGVFSKSCEYAMRAVFYIARSTHEGRKVGIKEIAENIKSPEPFLAKILQKLSKEGIVFSIKGPNGGFYLTEENLQRPIADIVISMDGQEILTGCALGLDYCSENNPCPLHNEFKSIRNNLNKMLINTSIGQFNEELIKGDLRLFKE</sequence>
<dbReference type="InterPro" id="IPR036390">
    <property type="entry name" value="WH_DNA-bd_sf"/>
</dbReference>
<name>A0A9D1W830_9SPHI</name>
<dbReference type="NCBIfam" id="TIGR00738">
    <property type="entry name" value="rrf2_super"/>
    <property type="match status" value="1"/>
</dbReference>
<dbReference type="Pfam" id="PF02082">
    <property type="entry name" value="Rrf2"/>
    <property type="match status" value="1"/>
</dbReference>
<organism evidence="1 2">
    <name type="scientific">Candidatus Sphingobacterium stercoripullorum</name>
    <dbReference type="NCBI Taxonomy" id="2838759"/>
    <lineage>
        <taxon>Bacteria</taxon>
        <taxon>Pseudomonadati</taxon>
        <taxon>Bacteroidota</taxon>
        <taxon>Sphingobacteriia</taxon>
        <taxon>Sphingobacteriales</taxon>
        <taxon>Sphingobacteriaceae</taxon>
        <taxon>Sphingobacterium</taxon>
    </lineage>
</organism>
<reference evidence="1" key="2">
    <citation type="submission" date="2021-04" db="EMBL/GenBank/DDBJ databases">
        <authorList>
            <person name="Gilroy R."/>
        </authorList>
    </citation>
    <scope>NUCLEOTIDE SEQUENCE</scope>
    <source>
        <strain evidence="1">1719</strain>
    </source>
</reference>
<dbReference type="InterPro" id="IPR030489">
    <property type="entry name" value="TR_Rrf2-type_CS"/>
</dbReference>
<dbReference type="GO" id="GO:0003700">
    <property type="term" value="F:DNA-binding transcription factor activity"/>
    <property type="evidence" value="ECO:0007669"/>
    <property type="project" value="TreeGrafter"/>
</dbReference>
<dbReference type="Gene3D" id="1.10.10.10">
    <property type="entry name" value="Winged helix-like DNA-binding domain superfamily/Winged helix DNA-binding domain"/>
    <property type="match status" value="1"/>
</dbReference>
<dbReference type="Proteomes" id="UP000824156">
    <property type="component" value="Unassembled WGS sequence"/>
</dbReference>
<dbReference type="PROSITE" id="PS51197">
    <property type="entry name" value="HTH_RRF2_2"/>
    <property type="match status" value="1"/>
</dbReference>
<dbReference type="SUPFAM" id="SSF46785">
    <property type="entry name" value="Winged helix' DNA-binding domain"/>
    <property type="match status" value="1"/>
</dbReference>
<protein>
    <submittedName>
        <fullName evidence="1">Rrf2 family transcriptional regulator</fullName>
    </submittedName>
</protein>
<dbReference type="AlphaFoldDB" id="A0A9D1W830"/>
<dbReference type="GO" id="GO:0005829">
    <property type="term" value="C:cytosol"/>
    <property type="evidence" value="ECO:0007669"/>
    <property type="project" value="TreeGrafter"/>
</dbReference>
<accession>A0A9D1W830</accession>
<evidence type="ECO:0000313" key="2">
    <source>
        <dbReference type="Proteomes" id="UP000824156"/>
    </source>
</evidence>
<evidence type="ECO:0000313" key="1">
    <source>
        <dbReference type="EMBL" id="HIX54211.1"/>
    </source>
</evidence>
<dbReference type="EMBL" id="DXEZ01000120">
    <property type="protein sequence ID" value="HIX54211.1"/>
    <property type="molecule type" value="Genomic_DNA"/>
</dbReference>
<dbReference type="InterPro" id="IPR036388">
    <property type="entry name" value="WH-like_DNA-bd_sf"/>
</dbReference>
<proteinExistence type="predicted"/>
<dbReference type="PANTHER" id="PTHR33221">
    <property type="entry name" value="WINGED HELIX-TURN-HELIX TRANSCRIPTIONAL REGULATOR, RRF2 FAMILY"/>
    <property type="match status" value="1"/>
</dbReference>
<comment type="caution">
    <text evidence="1">The sequence shown here is derived from an EMBL/GenBank/DDBJ whole genome shotgun (WGS) entry which is preliminary data.</text>
</comment>